<feature type="domain" description="DYW" evidence="4">
    <location>
        <begin position="702"/>
        <end position="794"/>
    </location>
</feature>
<evidence type="ECO:0000313" key="5">
    <source>
        <dbReference type="EMBL" id="CAH1452091.1"/>
    </source>
</evidence>
<dbReference type="InterPro" id="IPR002885">
    <property type="entry name" value="PPR_rpt"/>
</dbReference>
<evidence type="ECO:0000259" key="4">
    <source>
        <dbReference type="Pfam" id="PF14432"/>
    </source>
</evidence>
<dbReference type="Pfam" id="PF14432">
    <property type="entry name" value="DYW_deaminase"/>
    <property type="match status" value="1"/>
</dbReference>
<evidence type="ECO:0000313" key="6">
    <source>
        <dbReference type="Proteomes" id="UP001157418"/>
    </source>
</evidence>
<feature type="repeat" description="PPR" evidence="3">
    <location>
        <begin position="152"/>
        <end position="182"/>
    </location>
</feature>
<dbReference type="Pfam" id="PF01535">
    <property type="entry name" value="PPR"/>
    <property type="match status" value="2"/>
</dbReference>
<dbReference type="Pfam" id="PF13041">
    <property type="entry name" value="PPR_2"/>
    <property type="match status" value="4"/>
</dbReference>
<feature type="repeat" description="PPR" evidence="3">
    <location>
        <begin position="487"/>
        <end position="521"/>
    </location>
</feature>
<dbReference type="InterPro" id="IPR046848">
    <property type="entry name" value="E_motif"/>
</dbReference>
<evidence type="ECO:0000256" key="1">
    <source>
        <dbReference type="ARBA" id="ARBA00006643"/>
    </source>
</evidence>
<dbReference type="PANTHER" id="PTHR47926">
    <property type="entry name" value="PENTATRICOPEPTIDE REPEAT-CONTAINING PROTEIN"/>
    <property type="match status" value="1"/>
</dbReference>
<dbReference type="FunFam" id="1.25.40.10:FF:000607">
    <property type="entry name" value="Pentatricopeptide repeat-containing protein, mitochondrial"/>
    <property type="match status" value="1"/>
</dbReference>
<name>A0AAU9PR09_9ASTR</name>
<accession>A0AAU9PR09</accession>
<sequence>MAAAVGRTSITKTTFYLQIFESSIKSRSLANAKTIHQHFLKQNLNYSSIILDKLTRVYISFHQLHLAHRVFDKIPYPERKNNVLLWNQLMRAYAWEGPFDHAINLYLEMTQSGVTPNKYTYPFALKACSAIQDIELGKMIHDRVKNEFLDDDVYVCTALVDFYAKCGLLDDARKVFDKMSNRDVVAWNAMIAGSSLHGMYHKTMKLIEEMQDAGLRPNSSTIVAILPAIGEASELMQGKAIHGFSIRNRFNNNVVVGTGLLDMYAKCKHLDYTRRVFDTINVKNEVTWSSMITACVAKDSSMEALKLFNKAIVNNNGNISPVTLSTILRACANLTNIKTGRCIHGYSIKLGFISHLTISNTFLSLYSKCGILQDTMRFFNEMEFKDTVSFNSIISGCVQNGDAGIAFNMFENMKKLRINPDMETMIGFFPTCSHLAALQHGECGHGYAITQGFTKSTKVCNAIIDMYSKCGKINLGRLVFDQMNTRDVISWNAMIFGYGIHGLGFEAVKLFENMLRDGFNPDGVTFICVLSACSHSKLIEKGKDLYYSMNEKFQISPKIEHCLCMVDLLGRAGLLSEAHEFILEMPLTPDVRIWSALLGACRIHKDFNLGEEISRKIQILGHESSGNFVILSNIYSTAKRFDDAARTRVIQKEKGLKKSPGCSWIEIDGNVHMFVGGDKSHPWWVLINRRLDELLVGMKELGYDGDYGFVLQDVEEEEKGHILLYHSEKLAVAFGDVSLRLGKSIFVTKNLRVCVDCHTALKYMSMIMKREITVRDTIRFHHFKDGSCNCGDFW</sequence>
<dbReference type="Pfam" id="PF20431">
    <property type="entry name" value="E_motif"/>
    <property type="match status" value="1"/>
</dbReference>
<reference evidence="5 6" key="1">
    <citation type="submission" date="2022-01" db="EMBL/GenBank/DDBJ databases">
        <authorList>
            <person name="Xiong W."/>
            <person name="Schranz E."/>
        </authorList>
    </citation>
    <scope>NUCLEOTIDE SEQUENCE [LARGE SCALE GENOMIC DNA]</scope>
</reference>
<comment type="caution">
    <text evidence="5">The sequence shown here is derived from an EMBL/GenBank/DDBJ whole genome shotgun (WGS) entry which is preliminary data.</text>
</comment>
<dbReference type="NCBIfam" id="TIGR00756">
    <property type="entry name" value="PPR"/>
    <property type="match status" value="5"/>
</dbReference>
<dbReference type="FunFam" id="1.25.40.10:FF:001822">
    <property type="entry name" value="Pentatricopeptide repeat-containing family protein"/>
    <property type="match status" value="1"/>
</dbReference>
<organism evidence="5 6">
    <name type="scientific">Lactuca virosa</name>
    <dbReference type="NCBI Taxonomy" id="75947"/>
    <lineage>
        <taxon>Eukaryota</taxon>
        <taxon>Viridiplantae</taxon>
        <taxon>Streptophyta</taxon>
        <taxon>Embryophyta</taxon>
        <taxon>Tracheophyta</taxon>
        <taxon>Spermatophyta</taxon>
        <taxon>Magnoliopsida</taxon>
        <taxon>eudicotyledons</taxon>
        <taxon>Gunneridae</taxon>
        <taxon>Pentapetalae</taxon>
        <taxon>asterids</taxon>
        <taxon>campanulids</taxon>
        <taxon>Asterales</taxon>
        <taxon>Asteraceae</taxon>
        <taxon>Cichorioideae</taxon>
        <taxon>Cichorieae</taxon>
        <taxon>Lactucinae</taxon>
        <taxon>Lactuca</taxon>
    </lineage>
</organism>
<feature type="repeat" description="PPR" evidence="3">
    <location>
        <begin position="386"/>
        <end position="420"/>
    </location>
</feature>
<keyword evidence="2" id="KW-0677">Repeat</keyword>
<evidence type="ECO:0000256" key="2">
    <source>
        <dbReference type="ARBA" id="ARBA00022737"/>
    </source>
</evidence>
<dbReference type="GO" id="GO:0003723">
    <property type="term" value="F:RNA binding"/>
    <property type="evidence" value="ECO:0007669"/>
    <property type="project" value="InterPro"/>
</dbReference>
<dbReference type="Proteomes" id="UP001157418">
    <property type="component" value="Unassembled WGS sequence"/>
</dbReference>
<dbReference type="InterPro" id="IPR046960">
    <property type="entry name" value="PPR_At4g14850-like_plant"/>
</dbReference>
<dbReference type="AlphaFoldDB" id="A0AAU9PR09"/>
<dbReference type="FunFam" id="1.25.40.10:FF:000090">
    <property type="entry name" value="Pentatricopeptide repeat-containing protein, chloroplastic"/>
    <property type="match status" value="1"/>
</dbReference>
<proteinExistence type="inferred from homology"/>
<feature type="repeat" description="PPR" evidence="3">
    <location>
        <begin position="183"/>
        <end position="217"/>
    </location>
</feature>
<dbReference type="EMBL" id="CAKMRJ010005745">
    <property type="protein sequence ID" value="CAH1452091.1"/>
    <property type="molecule type" value="Genomic_DNA"/>
</dbReference>
<comment type="similarity">
    <text evidence="1">Belongs to the PPR family. PCMP-H subfamily.</text>
</comment>
<gene>
    <name evidence="5" type="ORF">LVIROSA_LOCUS37414</name>
</gene>
<dbReference type="InterPro" id="IPR011990">
    <property type="entry name" value="TPR-like_helical_dom_sf"/>
</dbReference>
<dbReference type="Gene3D" id="1.25.40.10">
    <property type="entry name" value="Tetratricopeptide repeat domain"/>
    <property type="match status" value="5"/>
</dbReference>
<dbReference type="PANTHER" id="PTHR47926:SF536">
    <property type="entry name" value="DYW DOMAIN-CONTAINING PROTEIN"/>
    <property type="match status" value="1"/>
</dbReference>
<dbReference type="InterPro" id="IPR032867">
    <property type="entry name" value="DYW_dom"/>
</dbReference>
<dbReference type="SUPFAM" id="SSF48452">
    <property type="entry name" value="TPR-like"/>
    <property type="match status" value="1"/>
</dbReference>
<dbReference type="PROSITE" id="PS51375">
    <property type="entry name" value="PPR"/>
    <property type="match status" value="5"/>
</dbReference>
<feature type="repeat" description="PPR" evidence="3">
    <location>
        <begin position="82"/>
        <end position="116"/>
    </location>
</feature>
<dbReference type="GO" id="GO:0008270">
    <property type="term" value="F:zinc ion binding"/>
    <property type="evidence" value="ECO:0007669"/>
    <property type="project" value="InterPro"/>
</dbReference>
<protein>
    <recommendedName>
        <fullName evidence="4">DYW domain-containing protein</fullName>
    </recommendedName>
</protein>
<evidence type="ECO:0000256" key="3">
    <source>
        <dbReference type="PROSITE-ProRule" id="PRU00708"/>
    </source>
</evidence>
<dbReference type="GO" id="GO:0009451">
    <property type="term" value="P:RNA modification"/>
    <property type="evidence" value="ECO:0007669"/>
    <property type="project" value="InterPro"/>
</dbReference>
<keyword evidence="6" id="KW-1185">Reference proteome</keyword>